<keyword evidence="2" id="KW-0812">Transmembrane</keyword>
<feature type="transmembrane region" description="Helical" evidence="2">
    <location>
        <begin position="369"/>
        <end position="391"/>
    </location>
</feature>
<proteinExistence type="predicted"/>
<protein>
    <submittedName>
        <fullName evidence="3">Uncharacterized protein</fullName>
    </submittedName>
</protein>
<feature type="transmembrane region" description="Helical" evidence="2">
    <location>
        <begin position="595"/>
        <end position="613"/>
    </location>
</feature>
<reference evidence="3" key="1">
    <citation type="submission" date="2019-10" db="EMBL/GenBank/DDBJ databases">
        <authorList>
            <consortium name="DOE Joint Genome Institute"/>
            <person name="Kuo A."/>
            <person name="Miyauchi S."/>
            <person name="Kiss E."/>
            <person name="Drula E."/>
            <person name="Kohler A."/>
            <person name="Sanchez-Garcia M."/>
            <person name="Andreopoulos B."/>
            <person name="Barry K.W."/>
            <person name="Bonito G."/>
            <person name="Buee M."/>
            <person name="Carver A."/>
            <person name="Chen C."/>
            <person name="Cichocki N."/>
            <person name="Clum A."/>
            <person name="Culley D."/>
            <person name="Crous P.W."/>
            <person name="Fauchery L."/>
            <person name="Girlanda M."/>
            <person name="Hayes R."/>
            <person name="Keri Z."/>
            <person name="LaButti K."/>
            <person name="Lipzen A."/>
            <person name="Lombard V."/>
            <person name="Magnuson J."/>
            <person name="Maillard F."/>
            <person name="Morin E."/>
            <person name="Murat C."/>
            <person name="Nolan M."/>
            <person name="Ohm R."/>
            <person name="Pangilinan J."/>
            <person name="Pereira M."/>
            <person name="Perotto S."/>
            <person name="Peter M."/>
            <person name="Riley R."/>
            <person name="Sitrit Y."/>
            <person name="Stielow B."/>
            <person name="Szollosi G."/>
            <person name="Zifcakova L."/>
            <person name="Stursova M."/>
            <person name="Spatafora J.W."/>
            <person name="Tedersoo L."/>
            <person name="Vaario L.-M."/>
            <person name="Yamada A."/>
            <person name="Yan M."/>
            <person name="Wang P."/>
            <person name="Xu J."/>
            <person name="Bruns T."/>
            <person name="Baldrian P."/>
            <person name="Vilgalys R."/>
            <person name="Henrissat B."/>
            <person name="Grigoriev I.V."/>
            <person name="Hibbett D."/>
            <person name="Nagy L.G."/>
            <person name="Martin F.M."/>
        </authorList>
    </citation>
    <scope>NUCLEOTIDE SEQUENCE</scope>
    <source>
        <strain evidence="3">Prilba</strain>
    </source>
</reference>
<dbReference type="AlphaFoldDB" id="A0A9P5JZY3"/>
<feature type="region of interest" description="Disordered" evidence="1">
    <location>
        <begin position="71"/>
        <end position="101"/>
    </location>
</feature>
<keyword evidence="2" id="KW-0472">Membrane</keyword>
<comment type="caution">
    <text evidence="3">The sequence shown here is derived from an EMBL/GenBank/DDBJ whole genome shotgun (WGS) entry which is preliminary data.</text>
</comment>
<organism evidence="3 4">
    <name type="scientific">Russula ochroleuca</name>
    <dbReference type="NCBI Taxonomy" id="152965"/>
    <lineage>
        <taxon>Eukaryota</taxon>
        <taxon>Fungi</taxon>
        <taxon>Dikarya</taxon>
        <taxon>Basidiomycota</taxon>
        <taxon>Agaricomycotina</taxon>
        <taxon>Agaricomycetes</taxon>
        <taxon>Russulales</taxon>
        <taxon>Russulaceae</taxon>
        <taxon>Russula</taxon>
    </lineage>
</organism>
<feature type="region of interest" description="Disordered" evidence="1">
    <location>
        <begin position="1"/>
        <end position="42"/>
    </location>
</feature>
<feature type="transmembrane region" description="Helical" evidence="2">
    <location>
        <begin position="463"/>
        <end position="488"/>
    </location>
</feature>
<evidence type="ECO:0000256" key="2">
    <source>
        <dbReference type="SAM" id="Phobius"/>
    </source>
</evidence>
<feature type="transmembrane region" description="Helical" evidence="2">
    <location>
        <begin position="569"/>
        <end position="589"/>
    </location>
</feature>
<dbReference type="EMBL" id="WHVB01000017">
    <property type="protein sequence ID" value="KAF8474431.1"/>
    <property type="molecule type" value="Genomic_DNA"/>
</dbReference>
<keyword evidence="2" id="KW-1133">Transmembrane helix</keyword>
<dbReference type="OrthoDB" id="2674421at2759"/>
<keyword evidence="4" id="KW-1185">Reference proteome</keyword>
<name>A0A9P5JZY3_9AGAM</name>
<evidence type="ECO:0000256" key="1">
    <source>
        <dbReference type="SAM" id="MobiDB-lite"/>
    </source>
</evidence>
<dbReference type="Proteomes" id="UP000759537">
    <property type="component" value="Unassembled WGS sequence"/>
</dbReference>
<gene>
    <name evidence="3" type="ORF">DFH94DRAFT_855628</name>
</gene>
<feature type="transmembrane region" description="Helical" evidence="2">
    <location>
        <begin position="508"/>
        <end position="528"/>
    </location>
</feature>
<accession>A0A9P5JZY3</accession>
<reference evidence="3" key="2">
    <citation type="journal article" date="2020" name="Nat. Commun.">
        <title>Large-scale genome sequencing of mycorrhizal fungi provides insights into the early evolution of symbiotic traits.</title>
        <authorList>
            <person name="Miyauchi S."/>
            <person name="Kiss E."/>
            <person name="Kuo A."/>
            <person name="Drula E."/>
            <person name="Kohler A."/>
            <person name="Sanchez-Garcia M."/>
            <person name="Morin E."/>
            <person name="Andreopoulos B."/>
            <person name="Barry K.W."/>
            <person name="Bonito G."/>
            <person name="Buee M."/>
            <person name="Carver A."/>
            <person name="Chen C."/>
            <person name="Cichocki N."/>
            <person name="Clum A."/>
            <person name="Culley D."/>
            <person name="Crous P.W."/>
            <person name="Fauchery L."/>
            <person name="Girlanda M."/>
            <person name="Hayes R.D."/>
            <person name="Keri Z."/>
            <person name="LaButti K."/>
            <person name="Lipzen A."/>
            <person name="Lombard V."/>
            <person name="Magnuson J."/>
            <person name="Maillard F."/>
            <person name="Murat C."/>
            <person name="Nolan M."/>
            <person name="Ohm R.A."/>
            <person name="Pangilinan J."/>
            <person name="Pereira M.F."/>
            <person name="Perotto S."/>
            <person name="Peter M."/>
            <person name="Pfister S."/>
            <person name="Riley R."/>
            <person name="Sitrit Y."/>
            <person name="Stielow J.B."/>
            <person name="Szollosi G."/>
            <person name="Zifcakova L."/>
            <person name="Stursova M."/>
            <person name="Spatafora J.W."/>
            <person name="Tedersoo L."/>
            <person name="Vaario L.M."/>
            <person name="Yamada A."/>
            <person name="Yan M."/>
            <person name="Wang P."/>
            <person name="Xu J."/>
            <person name="Bruns T."/>
            <person name="Baldrian P."/>
            <person name="Vilgalys R."/>
            <person name="Dunand C."/>
            <person name="Henrissat B."/>
            <person name="Grigoriev I.V."/>
            <person name="Hibbett D."/>
            <person name="Nagy L.G."/>
            <person name="Martin F.M."/>
        </authorList>
    </citation>
    <scope>NUCLEOTIDE SEQUENCE</scope>
    <source>
        <strain evidence="3">Prilba</strain>
    </source>
</reference>
<evidence type="ECO:0000313" key="3">
    <source>
        <dbReference type="EMBL" id="KAF8474431.1"/>
    </source>
</evidence>
<sequence>MALHPTQGDGEANPVFQPLASSSLTHDPLNPPPKSEIHMSQSSTSVAVAVPYPLTESLPLSSNYLPQITDRPFSIDYPTDHSSPDPPAVDLHGEPPLGSPTSSNHPTFDYFLPEGRLVQLINSDQIPRYAKNATMQVGYTNLSSTLTSLCRPRVETAYYVGPLTTEFPYFPEPDGFEKNSSPWIPATHPDGALYLYDEERRLFTGTDMHKKALRDEIEDFYNYLQRLIHNDQLIIPSRNHDLVLDIMVTENEERISWCYYYACHEARCLFWLEIYDASYMTPSGLFGVKSPAHIKHRLEDLYWNHWSLFPVVFGDRRLPLDAYDELLGILTHGCIDVITSKLSNIPYDDDTMRKMIQLVQGAKDAKDGLAYYTAGITRLLSIFAHWRFLYFHGQKHARLIRDQTVYDKPKHERSLLITILSPLLFLAPDVHLREMDKLWTDEVIIESVWRSHMIMLLGEWGDMILWSTVLLSANVGFLAIPGVVLSNLSGTNITSANQVVIFTSPAQIASSLSVVGSIGSIIIGLLLVRHNRTKEKEDRSGASIYLYRNCHRIFGLEPIAIIFSLPWGLLMWSMGIFFIALLLFCFSISNYPTRISVAIMSVLMAALIGWCIWTTWKYTEDNDDDVWQKSLVVLRRTCGALFEL</sequence>
<evidence type="ECO:0000313" key="4">
    <source>
        <dbReference type="Proteomes" id="UP000759537"/>
    </source>
</evidence>